<dbReference type="InterPro" id="IPR011006">
    <property type="entry name" value="CheY-like_superfamily"/>
</dbReference>
<dbReference type="PROSITE" id="PS51833">
    <property type="entry name" value="HDOD"/>
    <property type="match status" value="1"/>
</dbReference>
<dbReference type="PIRSF" id="PIRSF036883">
    <property type="entry name" value="RR_HD-GYP_mod"/>
    <property type="match status" value="1"/>
</dbReference>
<dbReference type="InterPro" id="IPR001789">
    <property type="entry name" value="Sig_transdc_resp-reg_receiver"/>
</dbReference>
<dbReference type="PROSITE" id="PS50110">
    <property type="entry name" value="RESPONSE_REGULATORY"/>
    <property type="match status" value="1"/>
</dbReference>
<evidence type="ECO:0000259" key="2">
    <source>
        <dbReference type="PROSITE" id="PS50110"/>
    </source>
</evidence>
<dbReference type="Pfam" id="PF08668">
    <property type="entry name" value="HDOD"/>
    <property type="match status" value="1"/>
</dbReference>
<dbReference type="InterPro" id="IPR014626">
    <property type="entry name" value="Sig_transdc_resp-reg_put"/>
</dbReference>
<dbReference type="SUPFAM" id="SSF109604">
    <property type="entry name" value="HD-domain/PDEase-like"/>
    <property type="match status" value="1"/>
</dbReference>
<dbReference type="SUPFAM" id="SSF52172">
    <property type="entry name" value="CheY-like"/>
    <property type="match status" value="1"/>
</dbReference>
<dbReference type="SMART" id="SM00448">
    <property type="entry name" value="REC"/>
    <property type="match status" value="1"/>
</dbReference>
<dbReference type="AlphaFoldDB" id="A0A944M9B5"/>
<gene>
    <name evidence="4" type="ORF">KME65_10955</name>
</gene>
<comment type="caution">
    <text evidence="1">Lacks conserved residue(s) required for the propagation of feature annotation.</text>
</comment>
<protein>
    <submittedName>
        <fullName evidence="4">HDOD domain-containing protein</fullName>
    </submittedName>
</protein>
<dbReference type="Gene3D" id="1.10.3210.10">
    <property type="entry name" value="Hypothetical protein af1432"/>
    <property type="match status" value="1"/>
</dbReference>
<organism evidence="4 5">
    <name type="scientific">Candidatus Thiodiazotropha taylori</name>
    <dbReference type="NCBI Taxonomy" id="2792791"/>
    <lineage>
        <taxon>Bacteria</taxon>
        <taxon>Pseudomonadati</taxon>
        <taxon>Pseudomonadota</taxon>
        <taxon>Gammaproteobacteria</taxon>
        <taxon>Chromatiales</taxon>
        <taxon>Sedimenticolaceae</taxon>
        <taxon>Candidatus Thiodiazotropha</taxon>
    </lineage>
</organism>
<dbReference type="PANTHER" id="PTHR33525:SF3">
    <property type="entry name" value="RIBONUCLEASE Y"/>
    <property type="match status" value="1"/>
</dbReference>
<evidence type="ECO:0000313" key="5">
    <source>
        <dbReference type="Proteomes" id="UP000770889"/>
    </source>
</evidence>
<dbReference type="InterPro" id="IPR013976">
    <property type="entry name" value="HDOD"/>
</dbReference>
<dbReference type="GO" id="GO:0000160">
    <property type="term" value="P:phosphorelay signal transduction system"/>
    <property type="evidence" value="ECO:0007669"/>
    <property type="project" value="InterPro"/>
</dbReference>
<dbReference type="Proteomes" id="UP000770889">
    <property type="component" value="Unassembled WGS sequence"/>
</dbReference>
<reference evidence="4 5" key="1">
    <citation type="submission" date="2021-05" db="EMBL/GenBank/DDBJ databases">
        <title>Genetic and Functional Diversity in Clade A Lucinid endosymbionts from the Bahamas.</title>
        <authorList>
            <person name="Giani N.M."/>
            <person name="Engel A.S."/>
            <person name="Campbell B.J."/>
        </authorList>
    </citation>
    <scope>NUCLEOTIDE SEQUENCE [LARGE SCALE GENOMIC DNA]</scope>
    <source>
        <strain evidence="4">LUC16012Gg_MoonRockCtena</strain>
    </source>
</reference>
<sequence length="402" mass="44614">MYTETHAILFVDSDSNQLRSLQRNLREFRDEWQLHFAEDAQQALELMQQAAVDIVVSETQLSGMPGSELLKEVQLHYPSATRLLFSGQAMRAPAQEVVNHAHQFIAKPCERDRLIDILQRVFHLRSRLNNPALEEMISSMGTLPSLPTTYQQMITALQSESATVKDIGSIVAQDIGMSTKILQLVNSAFFGLPRQIASPEHAVSLLGIETVTNLALAVGVFSQLDPDVIDEFNLEQLWHHSMVVSGLVQQLAKVSELDQQQYQIPMLAGLLHDLGKLVLATQDREEYRRIVQQATADGIPLHEAESESLWCSHATIGAFLMGLWGLPYSAVEAVALHHAAERQSKERLDCLLVYAANLLVHNSNPGQAGGYYSTDTLEALITPDTLAQWKAITLEYLDGQAA</sequence>
<evidence type="ECO:0000313" key="4">
    <source>
        <dbReference type="EMBL" id="MBT2989470.1"/>
    </source>
</evidence>
<dbReference type="Pfam" id="PF00072">
    <property type="entry name" value="Response_reg"/>
    <property type="match status" value="1"/>
</dbReference>
<dbReference type="Gene3D" id="3.40.50.2300">
    <property type="match status" value="1"/>
</dbReference>
<proteinExistence type="predicted"/>
<comment type="caution">
    <text evidence="4">The sequence shown here is derived from an EMBL/GenBank/DDBJ whole genome shotgun (WGS) entry which is preliminary data.</text>
</comment>
<feature type="domain" description="Response regulatory" evidence="2">
    <location>
        <begin position="7"/>
        <end position="122"/>
    </location>
</feature>
<dbReference type="PANTHER" id="PTHR33525">
    <property type="match status" value="1"/>
</dbReference>
<evidence type="ECO:0000259" key="3">
    <source>
        <dbReference type="PROSITE" id="PS51833"/>
    </source>
</evidence>
<accession>A0A944M9B5</accession>
<name>A0A944M9B5_9GAMM</name>
<dbReference type="EMBL" id="JAHHGM010000009">
    <property type="protein sequence ID" value="MBT2989470.1"/>
    <property type="molecule type" value="Genomic_DNA"/>
</dbReference>
<feature type="domain" description="HDOD" evidence="3">
    <location>
        <begin position="143"/>
        <end position="340"/>
    </location>
</feature>
<evidence type="ECO:0000256" key="1">
    <source>
        <dbReference type="PROSITE-ProRule" id="PRU00169"/>
    </source>
</evidence>
<dbReference type="InterPro" id="IPR052340">
    <property type="entry name" value="RNase_Y/CdgJ"/>
</dbReference>